<organism evidence="5 6">
    <name type="scientific">candidate division LCP-89 bacterium B3_LCP</name>
    <dbReference type="NCBI Taxonomy" id="2012998"/>
    <lineage>
        <taxon>Bacteria</taxon>
        <taxon>Pseudomonadati</taxon>
        <taxon>Bacteria division LCP-89</taxon>
    </lineage>
</organism>
<dbReference type="SUPFAM" id="SSF51556">
    <property type="entry name" value="Metallo-dependent hydrolases"/>
    <property type="match status" value="1"/>
</dbReference>
<dbReference type="NCBIfam" id="TIGR00010">
    <property type="entry name" value="YchF/TatD family DNA exonuclease"/>
    <property type="match status" value="1"/>
</dbReference>
<evidence type="ECO:0000256" key="1">
    <source>
        <dbReference type="ARBA" id="ARBA00009275"/>
    </source>
</evidence>
<dbReference type="InterPro" id="IPR032466">
    <property type="entry name" value="Metal_Hydrolase"/>
</dbReference>
<dbReference type="PROSITE" id="PS01090">
    <property type="entry name" value="TATD_2"/>
    <property type="match status" value="1"/>
</dbReference>
<dbReference type="InterPro" id="IPR001130">
    <property type="entry name" value="TatD-like"/>
</dbReference>
<dbReference type="GO" id="GO:0016788">
    <property type="term" value="F:hydrolase activity, acting on ester bonds"/>
    <property type="evidence" value="ECO:0007669"/>
    <property type="project" value="InterPro"/>
</dbReference>
<feature type="binding site" evidence="4">
    <location>
        <position position="6"/>
    </location>
    <ligand>
        <name>a divalent metal cation</name>
        <dbReference type="ChEBI" id="CHEBI:60240"/>
        <label>1</label>
    </ligand>
</feature>
<dbReference type="PROSITE" id="PS01137">
    <property type="entry name" value="TATD_1"/>
    <property type="match status" value="1"/>
</dbReference>
<reference evidence="5 6" key="1">
    <citation type="submission" date="2017-06" db="EMBL/GenBank/DDBJ databases">
        <title>Novel microbial phyla capable of carbon fixation and sulfur reduction in deep-sea sediments.</title>
        <authorList>
            <person name="Huang J."/>
            <person name="Baker B."/>
            <person name="Wang Y."/>
        </authorList>
    </citation>
    <scope>NUCLEOTIDE SEQUENCE [LARGE SCALE GENOMIC DNA]</scope>
    <source>
        <strain evidence="5">B3_LCP</strain>
    </source>
</reference>
<keyword evidence="3 5" id="KW-0378">Hydrolase</keyword>
<proteinExistence type="inferred from homology"/>
<dbReference type="PANTHER" id="PTHR46124:SF2">
    <property type="entry name" value="D-AMINOACYL-TRNA DEACYLASE"/>
    <property type="match status" value="1"/>
</dbReference>
<protein>
    <submittedName>
        <fullName evidence="5">Hydrolase TatD</fullName>
    </submittedName>
</protein>
<sequence>MYIDTHAHLDFPELKPHLGSVLSNAQKADVQKIITIGIDAPTNQNALAIAVQNEGIYASAGWHPHEAQRADDSLESHISLLAQSPQVVAIGEIGLDFYRNRSPHDVQQQVFRRMIRIAADLDLPVIVHCRDAFEDTISILKTEISDNTRGVFHCFAGDVNELQQVLDLGFHISYTGNITYKNTSLLPTVIATPLDRVMLETDCPFLTPHPHRGKRNEPAFIPLIAERIAEIKKISKSEVAEITTATACEFFGIK</sequence>
<dbReference type="AlphaFoldDB" id="A0A532UXQ0"/>
<evidence type="ECO:0000313" key="5">
    <source>
        <dbReference type="EMBL" id="TKJ39682.1"/>
    </source>
</evidence>
<dbReference type="GO" id="GO:0005829">
    <property type="term" value="C:cytosol"/>
    <property type="evidence" value="ECO:0007669"/>
    <property type="project" value="TreeGrafter"/>
</dbReference>
<evidence type="ECO:0000256" key="2">
    <source>
        <dbReference type="ARBA" id="ARBA00022723"/>
    </source>
</evidence>
<comment type="similarity">
    <text evidence="1">Belongs to the metallo-dependent hydrolases superfamily. TatD-type hydrolase family.</text>
</comment>
<dbReference type="FunFam" id="3.20.20.140:FF:000005">
    <property type="entry name" value="TatD family hydrolase"/>
    <property type="match status" value="1"/>
</dbReference>
<dbReference type="InterPro" id="IPR018228">
    <property type="entry name" value="DNase_TatD-rel_CS"/>
</dbReference>
<comment type="caution">
    <text evidence="5">The sequence shown here is derived from an EMBL/GenBank/DDBJ whole genome shotgun (WGS) entry which is preliminary data.</text>
</comment>
<dbReference type="CDD" id="cd01310">
    <property type="entry name" value="TatD_DNAse"/>
    <property type="match status" value="1"/>
</dbReference>
<keyword evidence="2 4" id="KW-0479">Metal-binding</keyword>
<gene>
    <name evidence="5" type="ORF">CEE37_10400</name>
</gene>
<feature type="binding site" evidence="4">
    <location>
        <position position="8"/>
    </location>
    <ligand>
        <name>a divalent metal cation</name>
        <dbReference type="ChEBI" id="CHEBI:60240"/>
        <label>1</label>
    </ligand>
</feature>
<dbReference type="Proteomes" id="UP000319619">
    <property type="component" value="Unassembled WGS sequence"/>
</dbReference>
<dbReference type="PANTHER" id="PTHR46124">
    <property type="entry name" value="D-AMINOACYL-TRNA DEACYLASE"/>
    <property type="match status" value="1"/>
</dbReference>
<evidence type="ECO:0000256" key="4">
    <source>
        <dbReference type="PIRSR" id="PIRSR005902-1"/>
    </source>
</evidence>
<dbReference type="EMBL" id="NJBN01000007">
    <property type="protein sequence ID" value="TKJ39682.1"/>
    <property type="molecule type" value="Genomic_DNA"/>
</dbReference>
<dbReference type="Pfam" id="PF01026">
    <property type="entry name" value="TatD_DNase"/>
    <property type="match status" value="1"/>
</dbReference>
<dbReference type="PIRSF" id="PIRSF005902">
    <property type="entry name" value="DNase_TatD"/>
    <property type="match status" value="1"/>
</dbReference>
<evidence type="ECO:0000256" key="3">
    <source>
        <dbReference type="ARBA" id="ARBA00022801"/>
    </source>
</evidence>
<feature type="binding site" evidence="4">
    <location>
        <position position="128"/>
    </location>
    <ligand>
        <name>a divalent metal cation</name>
        <dbReference type="ChEBI" id="CHEBI:60240"/>
        <label>2</label>
    </ligand>
</feature>
<feature type="binding site" evidence="4">
    <location>
        <position position="202"/>
    </location>
    <ligand>
        <name>a divalent metal cation</name>
        <dbReference type="ChEBI" id="CHEBI:60240"/>
        <label>1</label>
    </ligand>
</feature>
<dbReference type="Gene3D" id="3.20.20.140">
    <property type="entry name" value="Metal-dependent hydrolases"/>
    <property type="match status" value="1"/>
</dbReference>
<dbReference type="GO" id="GO:0046872">
    <property type="term" value="F:metal ion binding"/>
    <property type="evidence" value="ECO:0007669"/>
    <property type="project" value="UniProtKB-KW"/>
</dbReference>
<dbReference type="GO" id="GO:0004536">
    <property type="term" value="F:DNA nuclease activity"/>
    <property type="evidence" value="ECO:0007669"/>
    <property type="project" value="InterPro"/>
</dbReference>
<evidence type="ECO:0000313" key="6">
    <source>
        <dbReference type="Proteomes" id="UP000319619"/>
    </source>
</evidence>
<feature type="binding site" evidence="4">
    <location>
        <position position="92"/>
    </location>
    <ligand>
        <name>a divalent metal cation</name>
        <dbReference type="ChEBI" id="CHEBI:60240"/>
        <label>1</label>
    </ligand>
</feature>
<accession>A0A532UXQ0</accession>
<dbReference type="InterPro" id="IPR015991">
    <property type="entry name" value="TatD/YcfH-like"/>
</dbReference>
<feature type="binding site" evidence="4">
    <location>
        <position position="153"/>
    </location>
    <ligand>
        <name>a divalent metal cation</name>
        <dbReference type="ChEBI" id="CHEBI:60240"/>
        <label>2</label>
    </ligand>
</feature>
<name>A0A532UXQ0_UNCL8</name>